<keyword evidence="2" id="KW-0732">Signal</keyword>
<evidence type="ECO:0000256" key="1">
    <source>
        <dbReference type="SAM" id="MobiDB-lite"/>
    </source>
</evidence>
<keyword evidence="4" id="KW-1185">Reference proteome</keyword>
<dbReference type="InterPro" id="IPR029046">
    <property type="entry name" value="LolA/LolB/LppX"/>
</dbReference>
<sequence length="298" mass="30097">MNRFRGALVTLLAAGTLAGCASTVSGQAQPAGAAVEQSGGSTGSLGGATEDAERSGGNAPNAAPGTGVATDGASLIAKLDAGMRDVTSLKGELTMQVAGQSINATMEETVENAKVKDAKMTMDFSGMNMELLLVDGKTYLGGDPSLLSGMGVKQTGKKYALVSEDSANPQLAAMATQLKRSLQQSGPDGYKAFAASTTSVKAGAGQTVNGVPTTGYDLVIDVAKLAEQMPNSELSSAGAIGLDTIPVSLWLDEQNRPVKMVEKVEAGGMSASVEFTVGGYNEPVRITAPDPSEVATGG</sequence>
<proteinExistence type="predicted"/>
<dbReference type="SUPFAM" id="SSF89392">
    <property type="entry name" value="Prokaryotic lipoproteins and lipoprotein localization factors"/>
    <property type="match status" value="1"/>
</dbReference>
<feature type="region of interest" description="Disordered" evidence="1">
    <location>
        <begin position="32"/>
        <end position="67"/>
    </location>
</feature>
<feature type="signal peptide" evidence="2">
    <location>
        <begin position="1"/>
        <end position="21"/>
    </location>
</feature>
<dbReference type="RefSeq" id="WP_171200976.1">
    <property type="nucleotide sequence ID" value="NZ_JABEND010000011.1"/>
</dbReference>
<feature type="chain" id="PRO_5039239221" description="LppX_LprAFG lipoprotein" evidence="2">
    <location>
        <begin position="22"/>
        <end position="298"/>
    </location>
</feature>
<evidence type="ECO:0008006" key="5">
    <source>
        <dbReference type="Google" id="ProtNLM"/>
    </source>
</evidence>
<dbReference type="Gene3D" id="2.50.20.20">
    <property type="match status" value="1"/>
</dbReference>
<reference evidence="3 4" key="1">
    <citation type="submission" date="2020-05" db="EMBL/GenBank/DDBJ databases">
        <title>Nakamurella sp. DB0629 isolated from air conditioner.</title>
        <authorList>
            <person name="Kim D.H."/>
            <person name="Kim D.-U."/>
        </authorList>
    </citation>
    <scope>NUCLEOTIDE SEQUENCE [LARGE SCALE GENOMIC DNA]</scope>
    <source>
        <strain evidence="3 4">DB0629</strain>
    </source>
</reference>
<dbReference type="EMBL" id="JABEND010000011">
    <property type="protein sequence ID" value="NNG37286.1"/>
    <property type="molecule type" value="Genomic_DNA"/>
</dbReference>
<feature type="compositionally biased region" description="Low complexity" evidence="1">
    <location>
        <begin position="56"/>
        <end position="67"/>
    </location>
</feature>
<evidence type="ECO:0000313" key="3">
    <source>
        <dbReference type="EMBL" id="NNG37286.1"/>
    </source>
</evidence>
<evidence type="ECO:0000256" key="2">
    <source>
        <dbReference type="SAM" id="SignalP"/>
    </source>
</evidence>
<evidence type="ECO:0000313" key="4">
    <source>
        <dbReference type="Proteomes" id="UP000562984"/>
    </source>
</evidence>
<dbReference type="PROSITE" id="PS51257">
    <property type="entry name" value="PROKAR_LIPOPROTEIN"/>
    <property type="match status" value="1"/>
</dbReference>
<organism evidence="3 4">
    <name type="scientific">Nakamurella aerolata</name>
    <dbReference type="NCBI Taxonomy" id="1656892"/>
    <lineage>
        <taxon>Bacteria</taxon>
        <taxon>Bacillati</taxon>
        <taxon>Actinomycetota</taxon>
        <taxon>Actinomycetes</taxon>
        <taxon>Nakamurellales</taxon>
        <taxon>Nakamurellaceae</taxon>
        <taxon>Nakamurella</taxon>
    </lineage>
</organism>
<accession>A0A849ACG9</accession>
<name>A0A849ACG9_9ACTN</name>
<dbReference type="AlphaFoldDB" id="A0A849ACG9"/>
<comment type="caution">
    <text evidence="3">The sequence shown here is derived from an EMBL/GenBank/DDBJ whole genome shotgun (WGS) entry which is preliminary data.</text>
</comment>
<gene>
    <name evidence="3" type="ORF">HKD39_16565</name>
</gene>
<protein>
    <recommendedName>
        <fullName evidence="5">LppX_LprAFG lipoprotein</fullName>
    </recommendedName>
</protein>
<dbReference type="Proteomes" id="UP000562984">
    <property type="component" value="Unassembled WGS sequence"/>
</dbReference>